<reference evidence="2 3" key="1">
    <citation type="submission" date="2021-03" db="EMBL/GenBank/DDBJ databases">
        <title>Caproiciproducens sp. nov. isolated from feces of cow.</title>
        <authorList>
            <person name="Choi J.-Y."/>
        </authorList>
    </citation>
    <scope>NUCLEOTIDE SEQUENCE [LARGE SCALE GENOMIC DNA]</scope>
    <source>
        <strain evidence="2 3">AGMB10547</strain>
    </source>
</reference>
<dbReference type="CDD" id="cd00118">
    <property type="entry name" value="LysM"/>
    <property type="match status" value="1"/>
</dbReference>
<feature type="domain" description="LysM" evidence="1">
    <location>
        <begin position="128"/>
        <end position="173"/>
    </location>
</feature>
<evidence type="ECO:0000313" key="2">
    <source>
        <dbReference type="EMBL" id="MBW7572716.1"/>
    </source>
</evidence>
<organism evidence="2 3">
    <name type="scientific">Caproiciproducens faecalis</name>
    <dbReference type="NCBI Taxonomy" id="2820301"/>
    <lineage>
        <taxon>Bacteria</taxon>
        <taxon>Bacillati</taxon>
        <taxon>Bacillota</taxon>
        <taxon>Clostridia</taxon>
        <taxon>Eubacteriales</taxon>
        <taxon>Acutalibacteraceae</taxon>
        <taxon>Caproiciproducens</taxon>
    </lineage>
</organism>
<dbReference type="RefSeq" id="WP_219965103.1">
    <property type="nucleotide sequence ID" value="NZ_JAGFNZ010000002.1"/>
</dbReference>
<dbReference type="SMART" id="SM00257">
    <property type="entry name" value="LysM"/>
    <property type="match status" value="1"/>
</dbReference>
<dbReference type="Gene3D" id="3.10.350.10">
    <property type="entry name" value="LysM domain"/>
    <property type="match status" value="1"/>
</dbReference>
<keyword evidence="3" id="KW-1185">Reference proteome</keyword>
<evidence type="ECO:0000313" key="3">
    <source>
        <dbReference type="Proteomes" id="UP000719942"/>
    </source>
</evidence>
<dbReference type="InterPro" id="IPR036779">
    <property type="entry name" value="LysM_dom_sf"/>
</dbReference>
<dbReference type="InterPro" id="IPR018392">
    <property type="entry name" value="LysM"/>
</dbReference>
<sequence>MKIQPMSYKNYVWPFNPKQVEVAYSRNIKNLKLPLYGSILQDLGCDKRIVTGSGEFIGSGCMEEFSRLAAVFTSGESGLLRLPGDTPFPAAFASLKMIGEAQPDCVSYSFVFVEDGDTDLKVPAASAGIYVCTGGESLWEVANLYGTDVDTLKTLNPMIQWPNALNSGQKVVLP</sequence>
<dbReference type="EMBL" id="JAGFNZ010000002">
    <property type="protein sequence ID" value="MBW7572716.1"/>
    <property type="molecule type" value="Genomic_DNA"/>
</dbReference>
<protein>
    <submittedName>
        <fullName evidence="2">LysM peptidoglycan-binding domain-containing protein</fullName>
    </submittedName>
</protein>
<name>A0ABS7DQ79_9FIRM</name>
<comment type="caution">
    <text evidence="2">The sequence shown here is derived from an EMBL/GenBank/DDBJ whole genome shotgun (WGS) entry which is preliminary data.</text>
</comment>
<accession>A0ABS7DQ79</accession>
<proteinExistence type="predicted"/>
<dbReference type="Proteomes" id="UP000719942">
    <property type="component" value="Unassembled WGS sequence"/>
</dbReference>
<dbReference type="PROSITE" id="PS51782">
    <property type="entry name" value="LYSM"/>
    <property type="match status" value="1"/>
</dbReference>
<gene>
    <name evidence="2" type="ORF">J5W02_07800</name>
</gene>
<dbReference type="Pfam" id="PF01476">
    <property type="entry name" value="LysM"/>
    <property type="match status" value="1"/>
</dbReference>
<dbReference type="SUPFAM" id="SSF54106">
    <property type="entry name" value="LysM domain"/>
    <property type="match status" value="1"/>
</dbReference>
<evidence type="ECO:0000259" key="1">
    <source>
        <dbReference type="PROSITE" id="PS51782"/>
    </source>
</evidence>